<name>A0A811RDV8_9POAL</name>
<comment type="caution">
    <text evidence="2">The sequence shown here is derived from an EMBL/GenBank/DDBJ whole genome shotgun (WGS) entry which is preliminary data.</text>
</comment>
<dbReference type="EMBL" id="CAJGYO010000014">
    <property type="protein sequence ID" value="CAD6268191.1"/>
    <property type="molecule type" value="Genomic_DNA"/>
</dbReference>
<proteinExistence type="predicted"/>
<gene>
    <name evidence="2" type="ORF">NCGR_LOCUS51496</name>
</gene>
<dbReference type="PANTHER" id="PTHR35360">
    <property type="entry name" value="OS01G0324125 PROTEIN-RELATED"/>
    <property type="match status" value="1"/>
</dbReference>
<keyword evidence="1" id="KW-0732">Signal</keyword>
<reference evidence="2" key="1">
    <citation type="submission" date="2020-10" db="EMBL/GenBank/DDBJ databases">
        <authorList>
            <person name="Han B."/>
            <person name="Lu T."/>
            <person name="Zhao Q."/>
            <person name="Huang X."/>
            <person name="Zhao Y."/>
        </authorList>
    </citation>
    <scope>NUCLEOTIDE SEQUENCE</scope>
</reference>
<feature type="signal peptide" evidence="1">
    <location>
        <begin position="1"/>
        <end position="21"/>
    </location>
</feature>
<dbReference type="PANTHER" id="PTHR35360:SF2">
    <property type="entry name" value="OS01G0324125 PROTEIN"/>
    <property type="match status" value="1"/>
</dbReference>
<evidence type="ECO:0000313" key="2">
    <source>
        <dbReference type="EMBL" id="CAD6268191.1"/>
    </source>
</evidence>
<evidence type="ECO:0000313" key="3">
    <source>
        <dbReference type="Proteomes" id="UP000604825"/>
    </source>
</evidence>
<protein>
    <submittedName>
        <fullName evidence="2">Uncharacterized protein</fullName>
    </submittedName>
</protein>
<dbReference type="AlphaFoldDB" id="A0A811RDV8"/>
<dbReference type="OrthoDB" id="10525790at2759"/>
<accession>A0A811RDV8</accession>
<keyword evidence="3" id="KW-1185">Reference proteome</keyword>
<evidence type="ECO:0000256" key="1">
    <source>
        <dbReference type="SAM" id="SignalP"/>
    </source>
</evidence>
<sequence>MAWGACTAALLLLLLLAAVAAAAAGASCVISAAVMCMEAQYRRLNENYHGANSCVLKVTAEAVQSLKNKCKKGRAWKPNVGAPTVAGVLEVIRSWEQGLSTVLDNTSLRLKHYVTFKAGELSPSEVTSLLHKMGPVVGVLYTDGEYFRSAVFRGDKAFPANHAVTCTGYRYVDGELFIIIMDNVERGGPFRFVLYEAFAEFHVLTVNASS</sequence>
<feature type="chain" id="PRO_5032746361" evidence="1">
    <location>
        <begin position="22"/>
        <end position="210"/>
    </location>
</feature>
<dbReference type="Proteomes" id="UP000604825">
    <property type="component" value="Unassembled WGS sequence"/>
</dbReference>
<organism evidence="2 3">
    <name type="scientific">Miscanthus lutarioriparius</name>
    <dbReference type="NCBI Taxonomy" id="422564"/>
    <lineage>
        <taxon>Eukaryota</taxon>
        <taxon>Viridiplantae</taxon>
        <taxon>Streptophyta</taxon>
        <taxon>Embryophyta</taxon>
        <taxon>Tracheophyta</taxon>
        <taxon>Spermatophyta</taxon>
        <taxon>Magnoliopsida</taxon>
        <taxon>Liliopsida</taxon>
        <taxon>Poales</taxon>
        <taxon>Poaceae</taxon>
        <taxon>PACMAD clade</taxon>
        <taxon>Panicoideae</taxon>
        <taxon>Andropogonodae</taxon>
        <taxon>Andropogoneae</taxon>
        <taxon>Saccharinae</taxon>
        <taxon>Miscanthus</taxon>
    </lineage>
</organism>